<sequence length="256" mass="28655">MNTNAISKSIAAPVLPETKEAHAALIVQLEEQLAAVKAAYSAKWSRATSGVETIEMAASTASAFDATQIQAYEHELVIPGVDLNAAAVPGPPHYPSCCLDHRLRSSQTRRPHRLRREDAVTKVQTWFGPVFVSKNYAQAELEVYRKPKGVKSTFSHFLHDMPRTSEEHLLSFAAWDTSSRGSCGRYFGYRQFEQELLIPFNSSWAPIALKDFHLPFNHLTHLTLESIDVKGWGKYQATLLPKNLAHEEEVPAQLMK</sequence>
<evidence type="ECO:0000313" key="2">
    <source>
        <dbReference type="Proteomes" id="UP000467700"/>
    </source>
</evidence>
<proteinExistence type="predicted"/>
<keyword evidence="2" id="KW-1185">Reference proteome</keyword>
<accession>A0A8S0VRK2</accession>
<organism evidence="1 2">
    <name type="scientific">Cyclocybe aegerita</name>
    <name type="common">Black poplar mushroom</name>
    <name type="synonym">Agrocybe aegerita</name>
    <dbReference type="NCBI Taxonomy" id="1973307"/>
    <lineage>
        <taxon>Eukaryota</taxon>
        <taxon>Fungi</taxon>
        <taxon>Dikarya</taxon>
        <taxon>Basidiomycota</taxon>
        <taxon>Agaricomycotina</taxon>
        <taxon>Agaricomycetes</taxon>
        <taxon>Agaricomycetidae</taxon>
        <taxon>Agaricales</taxon>
        <taxon>Agaricineae</taxon>
        <taxon>Bolbitiaceae</taxon>
        <taxon>Cyclocybe</taxon>
    </lineage>
</organism>
<name>A0A8S0VRK2_CYCAE</name>
<reference evidence="1 2" key="1">
    <citation type="submission" date="2020-01" db="EMBL/GenBank/DDBJ databases">
        <authorList>
            <person name="Gupta K D."/>
        </authorList>
    </citation>
    <scope>NUCLEOTIDE SEQUENCE [LARGE SCALE GENOMIC DNA]</scope>
</reference>
<dbReference type="EMBL" id="CACVBS010000041">
    <property type="protein sequence ID" value="CAA7263765.1"/>
    <property type="molecule type" value="Genomic_DNA"/>
</dbReference>
<gene>
    <name evidence="1" type="ORF">AAE3_LOCUS6124</name>
</gene>
<evidence type="ECO:0000313" key="1">
    <source>
        <dbReference type="EMBL" id="CAA7263765.1"/>
    </source>
</evidence>
<comment type="caution">
    <text evidence="1">The sequence shown here is derived from an EMBL/GenBank/DDBJ whole genome shotgun (WGS) entry which is preliminary data.</text>
</comment>
<dbReference type="Proteomes" id="UP000467700">
    <property type="component" value="Unassembled WGS sequence"/>
</dbReference>
<protein>
    <submittedName>
        <fullName evidence="1">Uncharacterized protein</fullName>
    </submittedName>
</protein>
<dbReference type="AlphaFoldDB" id="A0A8S0VRK2"/>